<dbReference type="OrthoDB" id="10250268at2759"/>
<dbReference type="VEuPathDB" id="FungiDB:jhhlp_000563"/>
<evidence type="ECO:0000256" key="5">
    <source>
        <dbReference type="ARBA" id="ARBA00022660"/>
    </source>
</evidence>
<evidence type="ECO:0000313" key="12">
    <source>
        <dbReference type="Proteomes" id="UP000233524"/>
    </source>
</evidence>
<accession>A0A2N3NLA9</accession>
<keyword evidence="9" id="KW-0472">Membrane</keyword>
<evidence type="ECO:0000256" key="9">
    <source>
        <dbReference type="ARBA" id="ARBA00023136"/>
    </source>
</evidence>
<dbReference type="Proteomes" id="UP000233524">
    <property type="component" value="Unassembled WGS sequence"/>
</dbReference>
<dbReference type="InParanoid" id="A0A2N3NLA9"/>
<comment type="caution">
    <text evidence="11">The sequence shown here is derived from an EMBL/GenBank/DDBJ whole genome shotgun (WGS) entry which is preliminary data.</text>
</comment>
<proteinExistence type="inferred from homology"/>
<dbReference type="PANTHER" id="PTHR12878">
    <property type="entry name" value="NADH-UBIQUINONE OXIDOREDUCTASE B8 SUBUNIT"/>
    <property type="match status" value="1"/>
</dbReference>
<dbReference type="InterPro" id="IPR016464">
    <property type="entry name" value="NADH_Ub_cplx-1_asu_su-2"/>
</dbReference>
<dbReference type="GO" id="GO:0005743">
    <property type="term" value="C:mitochondrial inner membrane"/>
    <property type="evidence" value="ECO:0007669"/>
    <property type="project" value="UniProtKB-SubCell"/>
</dbReference>
<evidence type="ECO:0000313" key="11">
    <source>
        <dbReference type="EMBL" id="PKS13217.1"/>
    </source>
</evidence>
<sequence length="122" mass="13823">MSSRYAFTKTVKELRFLFCQTSEHSNAVRSFLTRAYPTMKKNNPHVPILIREGTGTLPRVYARYGMSIQPSILMAGPWPRLEIPIKLTNWIELGQEKTQSLEGLSDKQIEETVTGLVKPTGV</sequence>
<protein>
    <recommendedName>
        <fullName evidence="10">Ribosomal protein/NADH dehydrogenase domain-containing protein</fullName>
    </recommendedName>
</protein>
<keyword evidence="12" id="KW-1185">Reference proteome</keyword>
<evidence type="ECO:0000256" key="1">
    <source>
        <dbReference type="ARBA" id="ARBA00003195"/>
    </source>
</evidence>
<reference evidence="11 12" key="1">
    <citation type="journal article" date="2017" name="G3 (Bethesda)">
        <title>First Draft Genome Sequence of the Pathogenic Fungus Lomentospora prolificans (Formerly Scedosporium prolificans).</title>
        <authorList>
            <person name="Luo R."/>
            <person name="Zimin A."/>
            <person name="Workman R."/>
            <person name="Fan Y."/>
            <person name="Pertea G."/>
            <person name="Grossman N."/>
            <person name="Wear M.P."/>
            <person name="Jia B."/>
            <person name="Miller H."/>
            <person name="Casadevall A."/>
            <person name="Timp W."/>
            <person name="Zhang S.X."/>
            <person name="Salzberg S.L."/>
        </authorList>
    </citation>
    <scope>NUCLEOTIDE SEQUENCE [LARGE SCALE GENOMIC DNA]</scope>
    <source>
        <strain evidence="11 12">JHH-5317</strain>
    </source>
</reference>
<dbReference type="AlphaFoldDB" id="A0A2N3NLA9"/>
<dbReference type="SMART" id="SM00916">
    <property type="entry name" value="L51_S25_CI-B8"/>
    <property type="match status" value="1"/>
</dbReference>
<evidence type="ECO:0000256" key="2">
    <source>
        <dbReference type="ARBA" id="ARBA00004443"/>
    </source>
</evidence>
<evidence type="ECO:0000256" key="4">
    <source>
        <dbReference type="ARBA" id="ARBA00022448"/>
    </source>
</evidence>
<keyword evidence="6" id="KW-0999">Mitochondrion inner membrane</keyword>
<dbReference type="STRING" id="41688.A0A2N3NLA9"/>
<dbReference type="InterPro" id="IPR036249">
    <property type="entry name" value="Thioredoxin-like_sf"/>
</dbReference>
<comment type="similarity">
    <text evidence="3">Belongs to the complex I NDUFA2 subunit family.</text>
</comment>
<dbReference type="InterPro" id="IPR007741">
    <property type="entry name" value="Ribosomal_mL43/mS25/NADH_DH"/>
</dbReference>
<dbReference type="PIRSF" id="PIRSF005822">
    <property type="entry name" value="NDUA2"/>
    <property type="match status" value="1"/>
</dbReference>
<keyword evidence="8" id="KW-0496">Mitochondrion</keyword>
<keyword evidence="4" id="KW-0813">Transport</keyword>
<name>A0A2N3NLA9_9PEZI</name>
<evidence type="ECO:0000256" key="6">
    <source>
        <dbReference type="ARBA" id="ARBA00022792"/>
    </source>
</evidence>
<gene>
    <name evidence="11" type="ORF">jhhlp_000563</name>
</gene>
<dbReference type="PANTHER" id="PTHR12878:SF0">
    <property type="entry name" value="NADH DEHYDROGENASE [UBIQUINONE] 1 ALPHA SUBCOMPLEX SUBUNIT 2"/>
    <property type="match status" value="1"/>
</dbReference>
<comment type="subcellular location">
    <subcellularLocation>
        <location evidence="2">Mitochondrion inner membrane</location>
        <topology evidence="2">Peripheral membrane protein</topology>
        <orientation evidence="2">Matrix side</orientation>
    </subcellularLocation>
</comment>
<comment type="function">
    <text evidence="1">Accessory subunit of the mitochondrial membrane respiratory chain NADH dehydrogenase (Complex I), that is believed not to be involved in catalysis. Complex I functions in the transfer of electrons from NADH to the respiratory chain. The immediate electron acceptor for the enzyme is believed to be ubiquinone.</text>
</comment>
<dbReference type="SUPFAM" id="SSF52833">
    <property type="entry name" value="Thioredoxin-like"/>
    <property type="match status" value="1"/>
</dbReference>
<feature type="domain" description="Ribosomal protein/NADH dehydrogenase" evidence="10">
    <location>
        <begin position="20"/>
        <end position="120"/>
    </location>
</feature>
<organism evidence="11 12">
    <name type="scientific">Lomentospora prolificans</name>
    <dbReference type="NCBI Taxonomy" id="41688"/>
    <lineage>
        <taxon>Eukaryota</taxon>
        <taxon>Fungi</taxon>
        <taxon>Dikarya</taxon>
        <taxon>Ascomycota</taxon>
        <taxon>Pezizomycotina</taxon>
        <taxon>Sordariomycetes</taxon>
        <taxon>Hypocreomycetidae</taxon>
        <taxon>Microascales</taxon>
        <taxon>Microascaceae</taxon>
        <taxon>Lomentospora</taxon>
    </lineage>
</organism>
<evidence type="ECO:0000256" key="3">
    <source>
        <dbReference type="ARBA" id="ARBA00008939"/>
    </source>
</evidence>
<dbReference type="EMBL" id="NLAX01000002">
    <property type="protein sequence ID" value="PKS13217.1"/>
    <property type="molecule type" value="Genomic_DNA"/>
</dbReference>
<evidence type="ECO:0000256" key="7">
    <source>
        <dbReference type="ARBA" id="ARBA00022982"/>
    </source>
</evidence>
<evidence type="ECO:0000259" key="10">
    <source>
        <dbReference type="SMART" id="SM00916"/>
    </source>
</evidence>
<dbReference type="Gene3D" id="3.40.30.10">
    <property type="entry name" value="Glutaredoxin"/>
    <property type="match status" value="1"/>
</dbReference>
<dbReference type="Pfam" id="PF05047">
    <property type="entry name" value="L51_S25_CI-B8"/>
    <property type="match status" value="1"/>
</dbReference>
<evidence type="ECO:0000256" key="8">
    <source>
        <dbReference type="ARBA" id="ARBA00023128"/>
    </source>
</evidence>
<keyword evidence="5" id="KW-0679">Respiratory chain</keyword>
<keyword evidence="7" id="KW-0249">Electron transport</keyword>